<dbReference type="CDD" id="cd00093">
    <property type="entry name" value="HTH_XRE"/>
    <property type="match status" value="1"/>
</dbReference>
<dbReference type="Proteomes" id="UP000077852">
    <property type="component" value="Unassembled WGS sequence"/>
</dbReference>
<dbReference type="AlphaFoldDB" id="A0AA91DLI0"/>
<accession>A0AA91DLI0</accession>
<dbReference type="Gene3D" id="1.10.10.2910">
    <property type="match status" value="1"/>
</dbReference>
<dbReference type="RefSeq" id="WP_081269855.1">
    <property type="nucleotide sequence ID" value="NZ_LVHG01000063.1"/>
</dbReference>
<dbReference type="SMART" id="SM00530">
    <property type="entry name" value="HTH_XRE"/>
    <property type="match status" value="1"/>
</dbReference>
<name>A0AA91DLI0_VARPD</name>
<evidence type="ECO:0000256" key="1">
    <source>
        <dbReference type="ARBA" id="ARBA00007227"/>
    </source>
</evidence>
<sequence>MLNPSRIEFARTRRRWTKTRLAEELGVQSRAIQAYEAGEYEPEPERLTQIASLLQFPVSFFSGPDLPSISEHTASFRSMSKMSAALKDSALNAGALAFLLNHWIESRFSLPVAQLPDLSDLSPEEAAATLRRIWGLGHAPISNMIHLLESKGIRVYSLAIEAREVDAFSVWHEGTPFVFLNTFKSAEHSRFDAGHELGHLVRDRHSMLHGKAHSPEMEREANAFASAFLMPRDDVVARRPPMVTVPQLMTLKGYWGVSLAALAFRLNSLGLLTEWTYRTLCIEIAKKGYRTKEPMPMRQETSQMLAKVFDVLRDEGVKKADIAAELCLTLEEVNALTFMLTLSSVSTGDDIDLAATSKSRAPQLRVVR</sequence>
<dbReference type="PANTHER" id="PTHR43236">
    <property type="entry name" value="ANTITOXIN HIGA1"/>
    <property type="match status" value="1"/>
</dbReference>
<proteinExistence type="inferred from homology"/>
<feature type="domain" description="HTH cro/C1-type" evidence="2">
    <location>
        <begin position="7"/>
        <end position="61"/>
    </location>
</feature>
<comment type="caution">
    <text evidence="3">The sequence shown here is derived from an EMBL/GenBank/DDBJ whole genome shotgun (WGS) entry which is preliminary data.</text>
</comment>
<dbReference type="Gene3D" id="1.10.260.40">
    <property type="entry name" value="lambda repressor-like DNA-binding domains"/>
    <property type="match status" value="1"/>
</dbReference>
<reference evidence="3 4" key="1">
    <citation type="submission" date="2016-03" db="EMBL/GenBank/DDBJ databases">
        <title>Genome sequence of Variovorax paradoxus KB5.</title>
        <authorList>
            <person name="Jeong H."/>
            <person name="Hong C.E."/>
            <person name="Jo S.H."/>
            <person name="Park J.M."/>
        </authorList>
    </citation>
    <scope>NUCLEOTIDE SEQUENCE [LARGE SCALE GENOMIC DNA]</scope>
    <source>
        <strain evidence="3 4">KB5</strain>
    </source>
</reference>
<dbReference type="InterPro" id="IPR010982">
    <property type="entry name" value="Lambda_DNA-bd_dom_sf"/>
</dbReference>
<dbReference type="SUPFAM" id="SSF47413">
    <property type="entry name" value="lambda repressor-like DNA-binding domains"/>
    <property type="match status" value="1"/>
</dbReference>
<evidence type="ECO:0000313" key="4">
    <source>
        <dbReference type="Proteomes" id="UP000077852"/>
    </source>
</evidence>
<dbReference type="InterPro" id="IPR001387">
    <property type="entry name" value="Cro/C1-type_HTH"/>
</dbReference>
<comment type="similarity">
    <text evidence="1">Belongs to the short-chain fatty acyl-CoA assimilation regulator (ScfR) family.</text>
</comment>
<dbReference type="PANTHER" id="PTHR43236:SF1">
    <property type="entry name" value="BLL7220 PROTEIN"/>
    <property type="match status" value="1"/>
</dbReference>
<dbReference type="Pfam" id="PF01381">
    <property type="entry name" value="HTH_3"/>
    <property type="match status" value="1"/>
</dbReference>
<dbReference type="GO" id="GO:0003677">
    <property type="term" value="F:DNA binding"/>
    <property type="evidence" value="ECO:0007669"/>
    <property type="project" value="InterPro"/>
</dbReference>
<gene>
    <name evidence="3" type="ORF">A3K87_24085</name>
</gene>
<dbReference type="InterPro" id="IPR010359">
    <property type="entry name" value="IrrE_HExxH"/>
</dbReference>
<protein>
    <submittedName>
        <fullName evidence="3">XRE family transcriptional regulator</fullName>
    </submittedName>
</protein>
<organism evidence="3 4">
    <name type="scientific">Variovorax paradoxus</name>
    <dbReference type="NCBI Taxonomy" id="34073"/>
    <lineage>
        <taxon>Bacteria</taxon>
        <taxon>Pseudomonadati</taxon>
        <taxon>Pseudomonadota</taxon>
        <taxon>Betaproteobacteria</taxon>
        <taxon>Burkholderiales</taxon>
        <taxon>Comamonadaceae</taxon>
        <taxon>Variovorax</taxon>
    </lineage>
</organism>
<evidence type="ECO:0000259" key="2">
    <source>
        <dbReference type="PROSITE" id="PS50943"/>
    </source>
</evidence>
<dbReference type="Pfam" id="PF06114">
    <property type="entry name" value="Peptidase_M78"/>
    <property type="match status" value="1"/>
</dbReference>
<dbReference type="EMBL" id="LVHG01000063">
    <property type="protein sequence ID" value="OAK60199.1"/>
    <property type="molecule type" value="Genomic_DNA"/>
</dbReference>
<dbReference type="PROSITE" id="PS50943">
    <property type="entry name" value="HTH_CROC1"/>
    <property type="match status" value="1"/>
</dbReference>
<evidence type="ECO:0000313" key="3">
    <source>
        <dbReference type="EMBL" id="OAK60199.1"/>
    </source>
</evidence>
<dbReference type="InterPro" id="IPR052345">
    <property type="entry name" value="Rad_response_metalloprotease"/>
</dbReference>